<reference evidence="1" key="1">
    <citation type="submission" date="2023-02" db="EMBL/GenBank/DDBJ databases">
        <title>Complete genome sequence of Lactobacillus curvatus CACC879 isolated from Pig feces.</title>
        <authorList>
            <person name="Park S."/>
            <person name="Park M.A."/>
            <person name="Kim D.-H."/>
            <person name="Kim Y."/>
        </authorList>
    </citation>
    <scope>NUCLEOTIDE SEQUENCE</scope>
    <source>
        <strain evidence="1">CACC879</strain>
    </source>
</reference>
<proteinExistence type="predicted"/>
<evidence type="ECO:0000313" key="2">
    <source>
        <dbReference type="Proteomes" id="UP001215533"/>
    </source>
</evidence>
<dbReference type="Proteomes" id="UP001215533">
    <property type="component" value="Chromosome"/>
</dbReference>
<name>A0AAJ5UQ24_LATCU</name>
<dbReference type="EMBL" id="CP117683">
    <property type="protein sequence ID" value="WDC91674.1"/>
    <property type="molecule type" value="Genomic_DNA"/>
</dbReference>
<protein>
    <submittedName>
        <fullName evidence="1">Transcriptional regulator</fullName>
    </submittedName>
</protein>
<dbReference type="NCBIfam" id="TIGR01636">
    <property type="entry name" value="phage_rinA"/>
    <property type="match status" value="1"/>
</dbReference>
<dbReference type="InterPro" id="IPR006523">
    <property type="entry name" value="RinA"/>
</dbReference>
<evidence type="ECO:0000313" key="1">
    <source>
        <dbReference type="EMBL" id="WDC91674.1"/>
    </source>
</evidence>
<dbReference type="AlphaFoldDB" id="A0AAJ5UQ24"/>
<gene>
    <name evidence="1" type="ORF">PSR33_05655</name>
</gene>
<sequence length="137" mass="16072">MELSKKRLAALEEDFEDYCQIDRLIAIRSLEIEHPWRESDGNIGGGRASVITKPQESITLKKDADKQLNRLLSLRRQGDRAINRMNDEQLSIFSMRFKADDYYDWDIIGDLTHNSHSQIYRKRYKILELLAKEQGIC</sequence>
<accession>A0AAJ5UQ24</accession>
<organism evidence="1 2">
    <name type="scientific">Latilactobacillus curvatus</name>
    <name type="common">Lactobacillus curvatus</name>
    <dbReference type="NCBI Taxonomy" id="28038"/>
    <lineage>
        <taxon>Bacteria</taxon>
        <taxon>Bacillati</taxon>
        <taxon>Bacillota</taxon>
        <taxon>Bacilli</taxon>
        <taxon>Lactobacillales</taxon>
        <taxon>Lactobacillaceae</taxon>
        <taxon>Latilactobacillus</taxon>
    </lineage>
</organism>